<dbReference type="Pfam" id="PF00627">
    <property type="entry name" value="UBA"/>
    <property type="match status" value="2"/>
</dbReference>
<evidence type="ECO:0000256" key="5">
    <source>
        <dbReference type="RuleBase" id="RU367049"/>
    </source>
</evidence>
<dbReference type="GO" id="GO:0005654">
    <property type="term" value="C:nucleoplasm"/>
    <property type="evidence" value="ECO:0007669"/>
    <property type="project" value="TreeGrafter"/>
</dbReference>
<feature type="domain" description="Ubiquitin-like" evidence="8">
    <location>
        <begin position="1"/>
        <end position="76"/>
    </location>
</feature>
<evidence type="ECO:0000256" key="2">
    <source>
        <dbReference type="ARBA" id="ARBA00022763"/>
    </source>
</evidence>
<evidence type="ECO:0000256" key="1">
    <source>
        <dbReference type="ARBA" id="ARBA00022737"/>
    </source>
</evidence>
<dbReference type="InterPro" id="IPR000626">
    <property type="entry name" value="Ubiquitin-like_dom"/>
</dbReference>
<dbReference type="InterPro" id="IPR009060">
    <property type="entry name" value="UBA-like_sf"/>
</dbReference>
<feature type="compositionally biased region" description="Low complexity" evidence="6">
    <location>
        <begin position="78"/>
        <end position="102"/>
    </location>
</feature>
<dbReference type="InterPro" id="IPR029071">
    <property type="entry name" value="Ubiquitin-like_domsf"/>
</dbReference>
<dbReference type="SUPFAM" id="SSF101238">
    <property type="entry name" value="XPC-binding domain"/>
    <property type="match status" value="1"/>
</dbReference>
<dbReference type="PANTHER" id="PTHR10621:SF0">
    <property type="entry name" value="UV EXCISION REPAIR PROTEIN RAD23"/>
    <property type="match status" value="1"/>
</dbReference>
<dbReference type="Gene3D" id="3.10.20.90">
    <property type="entry name" value="Phosphatidylinositol 3-kinase Catalytic Subunit, Chain A, domain 1"/>
    <property type="match status" value="1"/>
</dbReference>
<evidence type="ECO:0000256" key="6">
    <source>
        <dbReference type="SAM" id="MobiDB-lite"/>
    </source>
</evidence>
<dbReference type="NCBIfam" id="TIGR00601">
    <property type="entry name" value="rad23"/>
    <property type="match status" value="1"/>
</dbReference>
<dbReference type="Proteomes" id="UP000027265">
    <property type="component" value="Unassembled WGS sequence"/>
</dbReference>
<dbReference type="Gene3D" id="1.10.8.10">
    <property type="entry name" value="DNA helicase RuvA subunit, C-terminal domain"/>
    <property type="match status" value="2"/>
</dbReference>
<keyword evidence="1" id="KW-0677">Repeat</keyword>
<dbReference type="SMART" id="SM00213">
    <property type="entry name" value="UBQ"/>
    <property type="match status" value="1"/>
</dbReference>
<reference evidence="10" key="1">
    <citation type="journal article" date="2014" name="Proc. Natl. Acad. Sci. U.S.A.">
        <title>Extensive sampling of basidiomycete genomes demonstrates inadequacy of the white-rot/brown-rot paradigm for wood decay fungi.</title>
        <authorList>
            <person name="Riley R."/>
            <person name="Salamov A.A."/>
            <person name="Brown D.W."/>
            <person name="Nagy L.G."/>
            <person name="Floudas D."/>
            <person name="Held B.W."/>
            <person name="Levasseur A."/>
            <person name="Lombard V."/>
            <person name="Morin E."/>
            <person name="Otillar R."/>
            <person name="Lindquist E.A."/>
            <person name="Sun H."/>
            <person name="LaButti K.M."/>
            <person name="Schmutz J."/>
            <person name="Jabbour D."/>
            <person name="Luo H."/>
            <person name="Baker S.E."/>
            <person name="Pisabarro A.G."/>
            <person name="Walton J.D."/>
            <person name="Blanchette R.A."/>
            <person name="Henrissat B."/>
            <person name="Martin F."/>
            <person name="Cullen D."/>
            <person name="Hibbett D.S."/>
            <person name="Grigoriev I.V."/>
        </authorList>
    </citation>
    <scope>NUCLEOTIDE SEQUENCE [LARGE SCALE GENOMIC DNA]</scope>
    <source>
        <strain evidence="10">MUCL 33604</strain>
    </source>
</reference>
<dbReference type="GO" id="GO:0043161">
    <property type="term" value="P:proteasome-mediated ubiquitin-dependent protein catabolic process"/>
    <property type="evidence" value="ECO:0007669"/>
    <property type="project" value="UniProtKB-UniRule"/>
</dbReference>
<dbReference type="GO" id="GO:0070628">
    <property type="term" value="F:proteasome binding"/>
    <property type="evidence" value="ECO:0007669"/>
    <property type="project" value="TreeGrafter"/>
</dbReference>
<feature type="region of interest" description="Disordered" evidence="6">
    <location>
        <begin position="217"/>
        <end position="282"/>
    </location>
</feature>
<feature type="compositionally biased region" description="Low complexity" evidence="6">
    <location>
        <begin position="225"/>
        <end position="274"/>
    </location>
</feature>
<dbReference type="GO" id="GO:0006289">
    <property type="term" value="P:nucleotide-excision repair"/>
    <property type="evidence" value="ECO:0007669"/>
    <property type="project" value="UniProtKB-UniRule"/>
</dbReference>
<dbReference type="HOGENOM" id="CLU_040364_0_0_1"/>
<dbReference type="Pfam" id="PF00240">
    <property type="entry name" value="ubiquitin"/>
    <property type="match status" value="1"/>
</dbReference>
<keyword evidence="5" id="KW-0963">Cytoplasm</keyword>
<dbReference type="CDD" id="cd14281">
    <property type="entry name" value="UBA2_Rad23_like"/>
    <property type="match status" value="1"/>
</dbReference>
<dbReference type="GO" id="GO:0043130">
    <property type="term" value="F:ubiquitin binding"/>
    <property type="evidence" value="ECO:0007669"/>
    <property type="project" value="UniProtKB-UniRule"/>
</dbReference>
<gene>
    <name evidence="9" type="ORF">JAAARDRAFT_37302</name>
</gene>
<dbReference type="PRINTS" id="PR01839">
    <property type="entry name" value="RAD23PROTEIN"/>
</dbReference>
<sequence length="415" mass="42091">MKITIKTLQQKVFQVEADGSDTVLDVKKKVQEAQGHPVDNQKLIYSGKVLPDSKTVESCEIKEKDFLVLMVSKPKASSAAPAASTSSTTPSTPGPAPSSSSEPPAPAPAPPAAPAAPAPGPVLPPPDAAPLNPPVGASAAAVAPAAPPQFGDMSSFLTGDALQSSINNMVDMGFPREQVLRAMRASFNNPDRAVDYLMSGIPAHLEAEAAGHGRVAGAGAGAAAGGAPAPAQPAQQAPQPAAQAPAAAGAAPAGPQNLFQLAQQQQQQAAHPGAGALGGGGGGGAGALDLSALRDNPQIAQLRNLVAENPEMIQPILQQLAHANPGLAQMLANNPEALLQLLAPEGGFGDFGEGEGEGGLPPGAHVVNVTPEERAAIERLEGLGFPRQMVIEAYFACDKNEELAANFLFENGFEE</sequence>
<dbReference type="PANTHER" id="PTHR10621">
    <property type="entry name" value="UV EXCISION REPAIR PROTEIN RAD23"/>
    <property type="match status" value="1"/>
</dbReference>
<dbReference type="InterPro" id="IPR004806">
    <property type="entry name" value="Rad23"/>
</dbReference>
<dbReference type="GO" id="GO:0031593">
    <property type="term" value="F:polyubiquitin modification-dependent protein binding"/>
    <property type="evidence" value="ECO:0007669"/>
    <property type="project" value="UniProtKB-UniRule"/>
</dbReference>
<dbReference type="FunFam" id="1.10.8.10:FF:000002">
    <property type="entry name" value="UV excision repair protein RAD23 homolog"/>
    <property type="match status" value="1"/>
</dbReference>
<dbReference type="PROSITE" id="PS50053">
    <property type="entry name" value="UBIQUITIN_2"/>
    <property type="match status" value="1"/>
</dbReference>
<dbReference type="InterPro" id="IPR015360">
    <property type="entry name" value="XPC-bd"/>
</dbReference>
<accession>A0A067PLT1</accession>
<dbReference type="InterPro" id="IPR036353">
    <property type="entry name" value="XPC-bd_sf"/>
</dbReference>
<dbReference type="SUPFAM" id="SSF54236">
    <property type="entry name" value="Ubiquitin-like"/>
    <property type="match status" value="1"/>
</dbReference>
<dbReference type="STRING" id="933084.A0A067PLT1"/>
<comment type="similarity">
    <text evidence="5">Belongs to the RAD23 family.</text>
</comment>
<dbReference type="Pfam" id="PF09280">
    <property type="entry name" value="XPC-binding"/>
    <property type="match status" value="1"/>
</dbReference>
<dbReference type="FunCoup" id="A0A067PLT1">
    <property type="interactions" value="596"/>
</dbReference>
<dbReference type="EMBL" id="KL197724">
    <property type="protein sequence ID" value="KDQ55873.1"/>
    <property type="molecule type" value="Genomic_DNA"/>
</dbReference>
<name>A0A067PLT1_9AGAM</name>
<dbReference type="SMART" id="SM00165">
    <property type="entry name" value="UBA"/>
    <property type="match status" value="2"/>
</dbReference>
<organism evidence="9 10">
    <name type="scientific">Jaapia argillacea MUCL 33604</name>
    <dbReference type="NCBI Taxonomy" id="933084"/>
    <lineage>
        <taxon>Eukaryota</taxon>
        <taxon>Fungi</taxon>
        <taxon>Dikarya</taxon>
        <taxon>Basidiomycota</taxon>
        <taxon>Agaricomycotina</taxon>
        <taxon>Agaricomycetes</taxon>
        <taxon>Agaricomycetidae</taxon>
        <taxon>Jaapiales</taxon>
        <taxon>Jaapiaceae</taxon>
        <taxon>Jaapia</taxon>
    </lineage>
</organism>
<keyword evidence="3 5" id="KW-0234">DNA repair</keyword>
<dbReference type="FunFam" id="1.10.8.10:FF:000003">
    <property type="entry name" value="UV excision repair protein RAD23 homolog"/>
    <property type="match status" value="1"/>
</dbReference>
<dbReference type="InterPro" id="IPR006636">
    <property type="entry name" value="STI1_HS-bd"/>
</dbReference>
<dbReference type="Gene3D" id="1.10.10.540">
    <property type="entry name" value="XPC-binding domain"/>
    <property type="match status" value="1"/>
</dbReference>
<evidence type="ECO:0000313" key="9">
    <source>
        <dbReference type="EMBL" id="KDQ55873.1"/>
    </source>
</evidence>
<dbReference type="CDD" id="cd01805">
    <property type="entry name" value="Ubl_Rad23"/>
    <property type="match status" value="1"/>
</dbReference>
<comment type="subcellular location">
    <subcellularLocation>
        <location evidence="5">Nucleus</location>
    </subcellularLocation>
    <subcellularLocation>
        <location evidence="5">Cytoplasm</location>
    </subcellularLocation>
</comment>
<feature type="region of interest" description="Disordered" evidence="6">
    <location>
        <begin position="78"/>
        <end position="131"/>
    </location>
</feature>
<proteinExistence type="inferred from homology"/>
<dbReference type="SMART" id="SM00727">
    <property type="entry name" value="STI1"/>
    <property type="match status" value="1"/>
</dbReference>
<dbReference type="CDD" id="cd14280">
    <property type="entry name" value="UBA1_Rad23_like"/>
    <property type="match status" value="1"/>
</dbReference>
<keyword evidence="10" id="KW-1185">Reference proteome</keyword>
<evidence type="ECO:0000259" key="8">
    <source>
        <dbReference type="PROSITE" id="PS50053"/>
    </source>
</evidence>
<dbReference type="SUPFAM" id="SSF46934">
    <property type="entry name" value="UBA-like"/>
    <property type="match status" value="2"/>
</dbReference>
<evidence type="ECO:0000313" key="10">
    <source>
        <dbReference type="Proteomes" id="UP000027265"/>
    </source>
</evidence>
<comment type="function">
    <text evidence="5">Multiubiquitin chain receptor involved in modulation of proteasomal degradation. Involved in nucleotide excision repair.</text>
</comment>
<dbReference type="FunFam" id="3.10.20.90:FF:000254">
    <property type="entry name" value="UV excision repair protein Rad23"/>
    <property type="match status" value="1"/>
</dbReference>
<dbReference type="GO" id="GO:0005829">
    <property type="term" value="C:cytosol"/>
    <property type="evidence" value="ECO:0007669"/>
    <property type="project" value="TreeGrafter"/>
</dbReference>
<protein>
    <recommendedName>
        <fullName evidence="5">UV excision repair protein RAD23</fullName>
    </recommendedName>
</protein>
<dbReference type="PROSITE" id="PS50030">
    <property type="entry name" value="UBA"/>
    <property type="match status" value="2"/>
</dbReference>
<evidence type="ECO:0000256" key="3">
    <source>
        <dbReference type="ARBA" id="ARBA00023204"/>
    </source>
</evidence>
<keyword evidence="4 5" id="KW-0539">Nucleus</keyword>
<feature type="compositionally biased region" description="Pro residues" evidence="6">
    <location>
        <begin position="103"/>
        <end position="131"/>
    </location>
</feature>
<dbReference type="AlphaFoldDB" id="A0A067PLT1"/>
<dbReference type="OrthoDB" id="419317at2759"/>
<evidence type="ECO:0000256" key="4">
    <source>
        <dbReference type="ARBA" id="ARBA00023242"/>
    </source>
</evidence>
<feature type="domain" description="UBA" evidence="7">
    <location>
        <begin position="370"/>
        <end position="411"/>
    </location>
</feature>
<keyword evidence="2 5" id="KW-0227">DNA damage</keyword>
<dbReference type="InParanoid" id="A0A067PLT1"/>
<feature type="domain" description="UBA" evidence="7">
    <location>
        <begin position="160"/>
        <end position="200"/>
    </location>
</feature>
<dbReference type="GO" id="GO:0003684">
    <property type="term" value="F:damaged DNA binding"/>
    <property type="evidence" value="ECO:0007669"/>
    <property type="project" value="UniProtKB-UniRule"/>
</dbReference>
<evidence type="ECO:0000259" key="7">
    <source>
        <dbReference type="PROSITE" id="PS50030"/>
    </source>
</evidence>
<dbReference type="InterPro" id="IPR015940">
    <property type="entry name" value="UBA"/>
</dbReference>